<comment type="caution">
    <text evidence="1">The sequence shown here is derived from an EMBL/GenBank/DDBJ whole genome shotgun (WGS) entry which is preliminary data.</text>
</comment>
<keyword evidence="2" id="KW-1185">Reference proteome</keyword>
<evidence type="ECO:0000313" key="2">
    <source>
        <dbReference type="Proteomes" id="UP000317243"/>
    </source>
</evidence>
<dbReference type="AlphaFoldDB" id="A0A5C5X4T4"/>
<protein>
    <submittedName>
        <fullName evidence="1">Uncharacterized protein</fullName>
    </submittedName>
</protein>
<gene>
    <name evidence="1" type="ORF">KOR42_13850</name>
</gene>
<accession>A0A5C5X4T4</accession>
<proteinExistence type="predicted"/>
<evidence type="ECO:0000313" key="1">
    <source>
        <dbReference type="EMBL" id="TWT58016.1"/>
    </source>
</evidence>
<name>A0A5C5X4T4_9PLAN</name>
<reference evidence="1 2" key="1">
    <citation type="submission" date="2019-02" db="EMBL/GenBank/DDBJ databases">
        <title>Deep-cultivation of Planctomycetes and their phenomic and genomic characterization uncovers novel biology.</title>
        <authorList>
            <person name="Wiegand S."/>
            <person name="Jogler M."/>
            <person name="Boedeker C."/>
            <person name="Pinto D."/>
            <person name="Vollmers J."/>
            <person name="Rivas-Marin E."/>
            <person name="Kohn T."/>
            <person name="Peeters S.H."/>
            <person name="Heuer A."/>
            <person name="Rast P."/>
            <person name="Oberbeckmann S."/>
            <person name="Bunk B."/>
            <person name="Jeske O."/>
            <person name="Meyerdierks A."/>
            <person name="Storesund J.E."/>
            <person name="Kallscheuer N."/>
            <person name="Luecker S."/>
            <person name="Lage O.M."/>
            <person name="Pohl T."/>
            <person name="Merkel B.J."/>
            <person name="Hornburger P."/>
            <person name="Mueller R.-W."/>
            <person name="Bruemmer F."/>
            <person name="Labrenz M."/>
            <person name="Spormann A.M."/>
            <person name="Op Den Camp H."/>
            <person name="Overmann J."/>
            <person name="Amann R."/>
            <person name="Jetten M.S.M."/>
            <person name="Mascher T."/>
            <person name="Medema M.H."/>
            <person name="Devos D.P."/>
            <person name="Kaster A.-K."/>
            <person name="Ovreas L."/>
            <person name="Rohde M."/>
            <person name="Galperin M.Y."/>
            <person name="Jogler C."/>
        </authorList>
    </citation>
    <scope>NUCLEOTIDE SEQUENCE [LARGE SCALE GENOMIC DNA]</scope>
    <source>
        <strain evidence="1 2">KOR42</strain>
    </source>
</reference>
<dbReference type="EMBL" id="SIHI01000001">
    <property type="protein sequence ID" value="TWT58016.1"/>
    <property type="molecule type" value="Genomic_DNA"/>
</dbReference>
<sequence>MRVRESQTPSPDVAAVPFSHLDGSFRLRRNSFSQEIETSMLNHERPM</sequence>
<organism evidence="1 2">
    <name type="scientific">Thalassoglobus neptunius</name>
    <dbReference type="NCBI Taxonomy" id="1938619"/>
    <lineage>
        <taxon>Bacteria</taxon>
        <taxon>Pseudomonadati</taxon>
        <taxon>Planctomycetota</taxon>
        <taxon>Planctomycetia</taxon>
        <taxon>Planctomycetales</taxon>
        <taxon>Planctomycetaceae</taxon>
        <taxon>Thalassoglobus</taxon>
    </lineage>
</organism>
<dbReference type="Proteomes" id="UP000317243">
    <property type="component" value="Unassembled WGS sequence"/>
</dbReference>